<protein>
    <recommendedName>
        <fullName evidence="4">Niacin transporter NiaX</fullName>
    </recommendedName>
</protein>
<gene>
    <name evidence="2" type="ORF">C7H83_03455</name>
</gene>
<evidence type="ECO:0000256" key="1">
    <source>
        <dbReference type="SAM" id="Phobius"/>
    </source>
</evidence>
<feature type="transmembrane region" description="Helical" evidence="1">
    <location>
        <begin position="63"/>
        <end position="87"/>
    </location>
</feature>
<dbReference type="Proteomes" id="UP000280475">
    <property type="component" value="Chromosome"/>
</dbReference>
<keyword evidence="1" id="KW-0812">Transmembrane</keyword>
<keyword evidence="1" id="KW-1133">Transmembrane helix</keyword>
<keyword evidence="1" id="KW-0472">Membrane</keyword>
<dbReference type="EMBL" id="CP027768">
    <property type="protein sequence ID" value="AYW49609.1"/>
    <property type="molecule type" value="Genomic_DNA"/>
</dbReference>
<dbReference type="AlphaFoldDB" id="A0A3G5FH19"/>
<sequence length="187" mass="20357">MKTKPVQQLTLSALLIALGVLIPLVMPRIVIGPASFTLASHVPLFVAMFFSPKMSTIVALGTAFGFLLTAPFIIALRALSHLLFAVLGSIYLQKRPQIVNQPKKFQLYNFIIAIIHAAAEVVVVAAFFLLGGSPQVSYDTSMFTLLFVFIGIGGVIHSLVDYNIAYFIVKTLSKSFPVPIFKKASNK</sequence>
<evidence type="ECO:0000313" key="3">
    <source>
        <dbReference type="Proteomes" id="UP000280475"/>
    </source>
</evidence>
<feature type="transmembrane region" description="Helical" evidence="1">
    <location>
        <begin position="107"/>
        <end position="130"/>
    </location>
</feature>
<organism evidence="2 3">
    <name type="scientific">Tetragenococcus halophilus</name>
    <name type="common">Pediococcus halophilus</name>
    <dbReference type="NCBI Taxonomy" id="51669"/>
    <lineage>
        <taxon>Bacteria</taxon>
        <taxon>Bacillati</taxon>
        <taxon>Bacillota</taxon>
        <taxon>Bacilli</taxon>
        <taxon>Lactobacillales</taxon>
        <taxon>Enterococcaceae</taxon>
        <taxon>Tetragenococcus</taxon>
    </lineage>
</organism>
<evidence type="ECO:0008006" key="4">
    <source>
        <dbReference type="Google" id="ProtNLM"/>
    </source>
</evidence>
<name>A0A3G5FH19_TETHA</name>
<reference evidence="2 3" key="1">
    <citation type="journal article" date="2012" name="Int. J. Syst. Evol. Microbiol.">
        <title>Characterization of Tetragenococcus strains from sugar thick juice reveals a novel species, Tetragenococcus osmophilus sp. nov., and divides Tetragenococcus halophilus into two subspecies, T. halophilus subsp. halophilus subsp. nov. and T. halophilus subsp. flandriensis subsp. nov.</title>
        <authorList>
            <person name="Juste A."/>
            <person name="Van Trappen S."/>
            <person name="Verreth C."/>
            <person name="Cleenwerck I."/>
            <person name="De Vos P."/>
            <person name="Lievens B."/>
            <person name="Willems K.A."/>
        </authorList>
    </citation>
    <scope>NUCLEOTIDE SEQUENCE [LARGE SCALE GENOMIC DNA]</scope>
    <source>
        <strain evidence="2 3">LMG 26042</strain>
    </source>
</reference>
<dbReference type="RefSeq" id="WP_103892170.1">
    <property type="nucleotide sequence ID" value="NZ_CP027768.1"/>
</dbReference>
<proteinExistence type="predicted"/>
<accession>A0A3G5FH19</accession>
<evidence type="ECO:0000313" key="2">
    <source>
        <dbReference type="EMBL" id="AYW49609.1"/>
    </source>
</evidence>
<feature type="transmembrane region" description="Helical" evidence="1">
    <location>
        <begin position="142"/>
        <end position="169"/>
    </location>
</feature>